<dbReference type="InterPro" id="IPR006429">
    <property type="entry name" value="Phage_lambda_portal"/>
</dbReference>
<protein>
    <submittedName>
        <fullName evidence="2">Phage portal protein, lambda family</fullName>
    </submittedName>
</protein>
<proteinExistence type="predicted"/>
<dbReference type="GO" id="GO:0005198">
    <property type="term" value="F:structural molecule activity"/>
    <property type="evidence" value="ECO:0007669"/>
    <property type="project" value="InterPro"/>
</dbReference>
<reference evidence="2" key="1">
    <citation type="submission" date="2019-02" db="EMBL/GenBank/DDBJ databases">
        <authorList>
            <person name="Gruber-Vodicka R. H."/>
            <person name="Seah K. B. B."/>
        </authorList>
    </citation>
    <scope>NUCLEOTIDE SEQUENCE</scope>
    <source>
        <strain evidence="2">BECK_BY19</strain>
        <strain evidence="1">BECK_BY8</strain>
    </source>
</reference>
<dbReference type="EMBL" id="CAADGD010000021">
    <property type="protein sequence ID" value="VFK69960.1"/>
    <property type="molecule type" value="Genomic_DNA"/>
</dbReference>
<dbReference type="GO" id="GO:0019068">
    <property type="term" value="P:virion assembly"/>
    <property type="evidence" value="ECO:0007669"/>
    <property type="project" value="InterPro"/>
</dbReference>
<dbReference type="Pfam" id="PF05136">
    <property type="entry name" value="Phage_portal_2"/>
    <property type="match status" value="1"/>
</dbReference>
<organism evidence="2">
    <name type="scientific">Candidatus Kentrum sp. UNK</name>
    <dbReference type="NCBI Taxonomy" id="2126344"/>
    <lineage>
        <taxon>Bacteria</taxon>
        <taxon>Pseudomonadati</taxon>
        <taxon>Pseudomonadota</taxon>
        <taxon>Gammaproteobacteria</taxon>
        <taxon>Candidatus Kentrum</taxon>
    </lineage>
</organism>
<accession>A0A451AV74</accession>
<evidence type="ECO:0000313" key="1">
    <source>
        <dbReference type="EMBL" id="VFK67865.1"/>
    </source>
</evidence>
<gene>
    <name evidence="1" type="ORF">BECKUNK1418G_GA0071005_11712</name>
    <name evidence="2" type="ORF">BECKUNK1418H_GA0071006_102140</name>
</gene>
<evidence type="ECO:0000313" key="2">
    <source>
        <dbReference type="EMBL" id="VFK69960.1"/>
    </source>
</evidence>
<name>A0A451AV74_9GAMM</name>
<sequence length="134" mass="14829">MWKGSNCHCDASRRLPFSAMLGLAMRSFLMGGEILATAEWLSNRGNYYATAIQIINPARLCNPDGKPDTDRLRAGVELDRYGAPRAYHIRQALPGDCFVYFPLSFADRRSLNGTNFSEFTNSCFVGPGRSLAKG</sequence>
<dbReference type="EMBL" id="CAADFZ010000171">
    <property type="protein sequence ID" value="VFK67865.1"/>
    <property type="molecule type" value="Genomic_DNA"/>
</dbReference>
<dbReference type="AlphaFoldDB" id="A0A451AV74"/>